<accession>A0A4Z2FLZ7</accession>
<dbReference type="Proteomes" id="UP000314294">
    <property type="component" value="Unassembled WGS sequence"/>
</dbReference>
<dbReference type="AlphaFoldDB" id="A0A4Z2FLZ7"/>
<feature type="transmembrane region" description="Helical" evidence="1">
    <location>
        <begin position="55"/>
        <end position="76"/>
    </location>
</feature>
<reference evidence="2 3" key="1">
    <citation type="submission" date="2019-03" db="EMBL/GenBank/DDBJ databases">
        <title>First draft genome of Liparis tanakae, snailfish: a comprehensive survey of snailfish specific genes.</title>
        <authorList>
            <person name="Kim W."/>
            <person name="Song I."/>
            <person name="Jeong J.-H."/>
            <person name="Kim D."/>
            <person name="Kim S."/>
            <person name="Ryu S."/>
            <person name="Song J.Y."/>
            <person name="Lee S.K."/>
        </authorList>
    </citation>
    <scope>NUCLEOTIDE SEQUENCE [LARGE SCALE GENOMIC DNA]</scope>
    <source>
        <tissue evidence="2">Muscle</tissue>
    </source>
</reference>
<keyword evidence="1" id="KW-1133">Transmembrane helix</keyword>
<comment type="caution">
    <text evidence="2">The sequence shown here is derived from an EMBL/GenBank/DDBJ whole genome shotgun (WGS) entry which is preliminary data.</text>
</comment>
<organism evidence="2 3">
    <name type="scientific">Liparis tanakae</name>
    <name type="common">Tanaka's snailfish</name>
    <dbReference type="NCBI Taxonomy" id="230148"/>
    <lineage>
        <taxon>Eukaryota</taxon>
        <taxon>Metazoa</taxon>
        <taxon>Chordata</taxon>
        <taxon>Craniata</taxon>
        <taxon>Vertebrata</taxon>
        <taxon>Euteleostomi</taxon>
        <taxon>Actinopterygii</taxon>
        <taxon>Neopterygii</taxon>
        <taxon>Teleostei</taxon>
        <taxon>Neoteleostei</taxon>
        <taxon>Acanthomorphata</taxon>
        <taxon>Eupercaria</taxon>
        <taxon>Perciformes</taxon>
        <taxon>Cottioidei</taxon>
        <taxon>Cottales</taxon>
        <taxon>Liparidae</taxon>
        <taxon>Liparis</taxon>
    </lineage>
</organism>
<evidence type="ECO:0000313" key="3">
    <source>
        <dbReference type="Proteomes" id="UP000314294"/>
    </source>
</evidence>
<keyword evidence="1" id="KW-0472">Membrane</keyword>
<evidence type="ECO:0000313" key="2">
    <source>
        <dbReference type="EMBL" id="TNN41302.1"/>
    </source>
</evidence>
<feature type="transmembrane region" description="Helical" evidence="1">
    <location>
        <begin position="82"/>
        <end position="106"/>
    </location>
</feature>
<dbReference type="EMBL" id="SRLO01001119">
    <property type="protein sequence ID" value="TNN41302.1"/>
    <property type="molecule type" value="Genomic_DNA"/>
</dbReference>
<sequence>MLGLGLVASLLGLDAFYILGRDKIPHASFGLDDTFCIGVGLTRLLRVLRGFGNLLLGLGLVDRWGLVAMLLGLGLVDGQGRVAGLLGFGLVDRWGLVAGLLGFGLIRTRNANGRKYLLGRDQVPGLHTRFSLKDLLLGQGNGLHIRTRNSTIRRENVPHASFGLKHALLGLGREAEFLVLRREARLRATGLLGFRR</sequence>
<proteinExistence type="predicted"/>
<evidence type="ECO:0000256" key="1">
    <source>
        <dbReference type="SAM" id="Phobius"/>
    </source>
</evidence>
<keyword evidence="1" id="KW-0812">Transmembrane</keyword>
<keyword evidence="3" id="KW-1185">Reference proteome</keyword>
<name>A0A4Z2FLZ7_9TELE</name>
<gene>
    <name evidence="2" type="ORF">EYF80_048532</name>
</gene>
<protein>
    <submittedName>
        <fullName evidence="2">Uncharacterized protein</fullName>
    </submittedName>
</protein>